<organism evidence="9 10">
    <name type="scientific">Friedmanniella luteola</name>
    <dbReference type="NCBI Taxonomy" id="546871"/>
    <lineage>
        <taxon>Bacteria</taxon>
        <taxon>Bacillati</taxon>
        <taxon>Actinomycetota</taxon>
        <taxon>Actinomycetes</taxon>
        <taxon>Propionibacteriales</taxon>
        <taxon>Nocardioidaceae</taxon>
        <taxon>Friedmanniella</taxon>
    </lineage>
</organism>
<comment type="subcellular location">
    <subcellularLocation>
        <location evidence="5">Cytoplasm</location>
    </subcellularLocation>
</comment>
<dbReference type="PANTHER" id="PTHR33692">
    <property type="entry name" value="RIBOSOME MATURATION FACTOR RIMM"/>
    <property type="match status" value="1"/>
</dbReference>
<dbReference type="GO" id="GO:0043022">
    <property type="term" value="F:ribosome binding"/>
    <property type="evidence" value="ECO:0007669"/>
    <property type="project" value="InterPro"/>
</dbReference>
<dbReference type="GO" id="GO:0005737">
    <property type="term" value="C:cytoplasm"/>
    <property type="evidence" value="ECO:0007669"/>
    <property type="project" value="UniProtKB-SubCell"/>
</dbReference>
<dbReference type="Gene3D" id="2.40.30.60">
    <property type="entry name" value="RimM"/>
    <property type="match status" value="1"/>
</dbReference>
<comment type="domain">
    <text evidence="5">The PRC barrel domain binds ribosomal protein uS19.</text>
</comment>
<dbReference type="Proteomes" id="UP000199092">
    <property type="component" value="Chromosome I"/>
</dbReference>
<dbReference type="SUPFAM" id="SSF50447">
    <property type="entry name" value="Translation proteins"/>
    <property type="match status" value="1"/>
</dbReference>
<keyword evidence="10" id="KW-1185">Reference proteome</keyword>
<dbReference type="OrthoDB" id="5381335at2"/>
<dbReference type="RefSeq" id="WP_091411225.1">
    <property type="nucleotide sequence ID" value="NZ_LT629749.1"/>
</dbReference>
<evidence type="ECO:0000256" key="6">
    <source>
        <dbReference type="SAM" id="MobiDB-lite"/>
    </source>
</evidence>
<keyword evidence="4 5" id="KW-0143">Chaperone</keyword>
<dbReference type="Pfam" id="PF24986">
    <property type="entry name" value="PRC_RimM"/>
    <property type="match status" value="1"/>
</dbReference>
<dbReference type="HAMAP" id="MF_00014">
    <property type="entry name" value="Ribosome_mat_RimM"/>
    <property type="match status" value="1"/>
</dbReference>
<evidence type="ECO:0000313" key="9">
    <source>
        <dbReference type="EMBL" id="SDS20477.1"/>
    </source>
</evidence>
<evidence type="ECO:0000256" key="5">
    <source>
        <dbReference type="HAMAP-Rule" id="MF_00014"/>
    </source>
</evidence>
<dbReference type="AlphaFoldDB" id="A0A1H1QB06"/>
<proteinExistence type="inferred from homology"/>
<dbReference type="InterPro" id="IPR011033">
    <property type="entry name" value="PRC_barrel-like_sf"/>
</dbReference>
<evidence type="ECO:0000313" key="10">
    <source>
        <dbReference type="Proteomes" id="UP000199092"/>
    </source>
</evidence>
<dbReference type="EMBL" id="LT629749">
    <property type="protein sequence ID" value="SDS20477.1"/>
    <property type="molecule type" value="Genomic_DNA"/>
</dbReference>
<keyword evidence="2 5" id="KW-0690">Ribosome biogenesis</keyword>
<dbReference type="Gene3D" id="2.30.30.240">
    <property type="entry name" value="PRC-barrel domain"/>
    <property type="match status" value="1"/>
</dbReference>
<evidence type="ECO:0000256" key="1">
    <source>
        <dbReference type="ARBA" id="ARBA00022490"/>
    </source>
</evidence>
<evidence type="ECO:0000259" key="7">
    <source>
        <dbReference type="Pfam" id="PF01782"/>
    </source>
</evidence>
<reference evidence="9 10" key="1">
    <citation type="submission" date="2016-10" db="EMBL/GenBank/DDBJ databases">
        <authorList>
            <person name="de Groot N.N."/>
        </authorList>
    </citation>
    <scope>NUCLEOTIDE SEQUENCE [LARGE SCALE GENOMIC DNA]</scope>
    <source>
        <strain evidence="9 10">DSM 21741</strain>
    </source>
</reference>
<sequence length="200" mass="21660">MAETVEVVVGIIGRAHGIRGDVTIEVRTDEPERRFAVGAVLRSEDGRRTFTVTSSRDHSGRLLVHFDQLPDRTAAEAARSTVLVTDVDPAERPEDDDEFYDRQLIGMVVRSADGARVGTVSDVLHLPLQDTLELATDDGTRLVPFVAAVVPRVDLAAGELHLADVPGLLTDRDEDDPEADDADEDDPAGEDADRPGDDRA</sequence>
<comment type="similarity">
    <text evidence="5">Belongs to the RimM family.</text>
</comment>
<dbReference type="InterPro" id="IPR011961">
    <property type="entry name" value="RimM"/>
</dbReference>
<comment type="subunit">
    <text evidence="5">Binds ribosomal protein uS19.</text>
</comment>
<evidence type="ECO:0000256" key="3">
    <source>
        <dbReference type="ARBA" id="ARBA00022552"/>
    </source>
</evidence>
<dbReference type="PANTHER" id="PTHR33692:SF1">
    <property type="entry name" value="RIBOSOME MATURATION FACTOR RIMM"/>
    <property type="match status" value="1"/>
</dbReference>
<dbReference type="STRING" id="546871.SAMN04488543_1276"/>
<keyword evidence="1 5" id="KW-0963">Cytoplasm</keyword>
<evidence type="ECO:0000256" key="2">
    <source>
        <dbReference type="ARBA" id="ARBA00022517"/>
    </source>
</evidence>
<keyword evidence="3 5" id="KW-0698">rRNA processing</keyword>
<feature type="compositionally biased region" description="Acidic residues" evidence="6">
    <location>
        <begin position="172"/>
        <end position="190"/>
    </location>
</feature>
<comment type="function">
    <text evidence="5">An accessory protein needed during the final step in the assembly of 30S ribosomal subunit, possibly for assembly of the head region. Essential for efficient processing of 16S rRNA. May be needed both before and after RbfA during the maturation of 16S rRNA. It has affinity for free ribosomal 30S subunits but not for 70S ribosomes.</text>
</comment>
<feature type="domain" description="RimM N-terminal" evidence="7">
    <location>
        <begin position="8"/>
        <end position="85"/>
    </location>
</feature>
<dbReference type="NCBIfam" id="TIGR02273">
    <property type="entry name" value="16S_RimM"/>
    <property type="match status" value="1"/>
</dbReference>
<dbReference type="InterPro" id="IPR036976">
    <property type="entry name" value="RimM_N_sf"/>
</dbReference>
<protein>
    <recommendedName>
        <fullName evidence="5">Ribosome maturation factor RimM</fullName>
    </recommendedName>
</protein>
<dbReference type="InterPro" id="IPR009000">
    <property type="entry name" value="Transl_B-barrel_sf"/>
</dbReference>
<dbReference type="GO" id="GO:0005840">
    <property type="term" value="C:ribosome"/>
    <property type="evidence" value="ECO:0007669"/>
    <property type="project" value="InterPro"/>
</dbReference>
<evidence type="ECO:0000256" key="4">
    <source>
        <dbReference type="ARBA" id="ARBA00023186"/>
    </source>
</evidence>
<dbReference type="GO" id="GO:0042274">
    <property type="term" value="P:ribosomal small subunit biogenesis"/>
    <property type="evidence" value="ECO:0007669"/>
    <property type="project" value="UniProtKB-UniRule"/>
</dbReference>
<dbReference type="Pfam" id="PF01782">
    <property type="entry name" value="RimM"/>
    <property type="match status" value="1"/>
</dbReference>
<dbReference type="InterPro" id="IPR002676">
    <property type="entry name" value="RimM_N"/>
</dbReference>
<accession>A0A1H1QB06</accession>
<dbReference type="GO" id="GO:0006364">
    <property type="term" value="P:rRNA processing"/>
    <property type="evidence" value="ECO:0007669"/>
    <property type="project" value="UniProtKB-UniRule"/>
</dbReference>
<dbReference type="SUPFAM" id="SSF50346">
    <property type="entry name" value="PRC-barrel domain"/>
    <property type="match status" value="1"/>
</dbReference>
<name>A0A1H1QB06_9ACTN</name>
<gene>
    <name evidence="5" type="primary">rimM</name>
    <name evidence="9" type="ORF">SAMN04488543_1276</name>
</gene>
<feature type="region of interest" description="Disordered" evidence="6">
    <location>
        <begin position="165"/>
        <end position="200"/>
    </location>
</feature>
<feature type="compositionally biased region" description="Basic and acidic residues" evidence="6">
    <location>
        <begin position="191"/>
        <end position="200"/>
    </location>
</feature>
<evidence type="ECO:0000259" key="8">
    <source>
        <dbReference type="Pfam" id="PF24986"/>
    </source>
</evidence>
<dbReference type="InterPro" id="IPR056792">
    <property type="entry name" value="PRC_RimM"/>
</dbReference>
<feature type="domain" description="Ribosome maturation factor RimM PRC barrel" evidence="8">
    <location>
        <begin position="103"/>
        <end position="162"/>
    </location>
</feature>